<keyword evidence="1" id="KW-0479">Metal-binding</keyword>
<accession>A0ABD2M0B1</accession>
<dbReference type="InterPro" id="IPR000315">
    <property type="entry name" value="Znf_B-box"/>
</dbReference>
<evidence type="ECO:0000313" key="6">
    <source>
        <dbReference type="Proteomes" id="UP001620626"/>
    </source>
</evidence>
<dbReference type="SUPFAM" id="SSF47769">
    <property type="entry name" value="SAM/Pointed domain"/>
    <property type="match status" value="1"/>
</dbReference>
<evidence type="ECO:0000313" key="5">
    <source>
        <dbReference type="EMBL" id="KAL3120921.1"/>
    </source>
</evidence>
<organism evidence="5 6">
    <name type="scientific">Heterodera trifolii</name>
    <dbReference type="NCBI Taxonomy" id="157864"/>
    <lineage>
        <taxon>Eukaryota</taxon>
        <taxon>Metazoa</taxon>
        <taxon>Ecdysozoa</taxon>
        <taxon>Nematoda</taxon>
        <taxon>Chromadorea</taxon>
        <taxon>Rhabditida</taxon>
        <taxon>Tylenchina</taxon>
        <taxon>Tylenchomorpha</taxon>
        <taxon>Tylenchoidea</taxon>
        <taxon>Heteroderidae</taxon>
        <taxon>Heteroderinae</taxon>
        <taxon>Heterodera</taxon>
    </lineage>
</organism>
<dbReference type="PROSITE" id="PS50105">
    <property type="entry name" value="SAM_DOMAIN"/>
    <property type="match status" value="1"/>
</dbReference>
<dbReference type="EMBL" id="JBICBT010000204">
    <property type="protein sequence ID" value="KAL3120921.1"/>
    <property type="molecule type" value="Genomic_DNA"/>
</dbReference>
<dbReference type="InterPro" id="IPR001660">
    <property type="entry name" value="SAM"/>
</dbReference>
<evidence type="ECO:0000256" key="1">
    <source>
        <dbReference type="PROSITE-ProRule" id="PRU00024"/>
    </source>
</evidence>
<feature type="compositionally biased region" description="Low complexity" evidence="2">
    <location>
        <begin position="20"/>
        <end position="38"/>
    </location>
</feature>
<feature type="region of interest" description="Disordered" evidence="2">
    <location>
        <begin position="1"/>
        <end position="39"/>
    </location>
</feature>
<dbReference type="InterPro" id="IPR013761">
    <property type="entry name" value="SAM/pointed_sf"/>
</dbReference>
<protein>
    <recommendedName>
        <fullName evidence="7">B box-type domain-containing protein</fullName>
    </recommendedName>
</protein>
<feature type="domain" description="B box-type" evidence="4">
    <location>
        <begin position="102"/>
        <end position="143"/>
    </location>
</feature>
<keyword evidence="1" id="KW-0862">Zinc</keyword>
<dbReference type="SUPFAM" id="SSF57845">
    <property type="entry name" value="B-box zinc-binding domain"/>
    <property type="match status" value="1"/>
</dbReference>
<keyword evidence="1" id="KW-0863">Zinc-finger</keyword>
<feature type="region of interest" description="Disordered" evidence="2">
    <location>
        <begin position="370"/>
        <end position="469"/>
    </location>
</feature>
<evidence type="ECO:0008006" key="7">
    <source>
        <dbReference type="Google" id="ProtNLM"/>
    </source>
</evidence>
<name>A0ABD2M0B1_9BILA</name>
<comment type="caution">
    <text evidence="5">The sequence shown here is derived from an EMBL/GenBank/DDBJ whole genome shotgun (WGS) entry which is preliminary data.</text>
</comment>
<reference evidence="5 6" key="1">
    <citation type="submission" date="2024-10" db="EMBL/GenBank/DDBJ databases">
        <authorList>
            <person name="Kim D."/>
        </authorList>
    </citation>
    <scope>NUCLEOTIDE SEQUENCE [LARGE SCALE GENOMIC DNA]</scope>
    <source>
        <strain evidence="5">BH-2024</strain>
    </source>
</reference>
<dbReference type="PROSITE" id="PS50119">
    <property type="entry name" value="ZF_BBOX"/>
    <property type="match status" value="1"/>
</dbReference>
<sequence length="611" mass="67246">MPIIHQQKKQEVVDSDDDSTTSFSSSYSSSSSSSSSSTECQSPLLKLGGRTLFNKPTICRKGTPISANGTAFADQQNKICVRVDQDKCSFIGQKTTMSSIPIHLTVCAKHKDNYSRFCSKCDEILCEKCQESGDCCEHDSVPMSYEMGRLWIKSAEQQFERAQAAIPKREKLLKLSSEKCRQKVEDVFVIYGKVMNEVKEQLLAKLDTAREEQVRLNDKVAMEMSFFEWTIKNQKAKFELGNSEEIEKCRELCFARHTLNWLIHSLPDIKSKIELDFDSRAEAKFSKKLKAIVGTIKSRSSELVPDDDHPSLSEDEEQFQLSSSTSSSAPPYFIAAASSSAVKNLSASASNLCGVQKPITPIKIIKRTHSESLVDSAPQAKRANQGRSNELPEDDDHPTLPKKGPSAELPEDDDHPSLPKKGPSAELPEDDDHPSLPKKGPSAELPEDDDHPSLPKKVPSADKVDSSAAFPHLSGSVSNLGGVSTAIPRGIQVQTHALANLSRQSSLTDSTTALSASKSTAVSMPNEFSATKMHIEELVARGANTWTVEEGSSWANFVTGSDKIGDRFVEEEVDGSSLLCLQYEELKTDLKLKLGPSKKIWSNLESLKEKR</sequence>
<gene>
    <name evidence="5" type="ORF">niasHT_004552</name>
</gene>
<feature type="domain" description="SAM" evidence="3">
    <location>
        <begin position="546"/>
        <end position="610"/>
    </location>
</feature>
<dbReference type="Proteomes" id="UP001620626">
    <property type="component" value="Unassembled WGS sequence"/>
</dbReference>
<evidence type="ECO:0000259" key="4">
    <source>
        <dbReference type="PROSITE" id="PS50119"/>
    </source>
</evidence>
<evidence type="ECO:0000256" key="2">
    <source>
        <dbReference type="SAM" id="MobiDB-lite"/>
    </source>
</evidence>
<evidence type="ECO:0000259" key="3">
    <source>
        <dbReference type="PROSITE" id="PS50105"/>
    </source>
</evidence>
<dbReference type="Gene3D" id="1.10.150.50">
    <property type="entry name" value="Transcription Factor, Ets-1"/>
    <property type="match status" value="1"/>
</dbReference>
<keyword evidence="6" id="KW-1185">Reference proteome</keyword>
<dbReference type="GO" id="GO:0008270">
    <property type="term" value="F:zinc ion binding"/>
    <property type="evidence" value="ECO:0007669"/>
    <property type="project" value="UniProtKB-KW"/>
</dbReference>
<proteinExistence type="predicted"/>
<dbReference type="AlphaFoldDB" id="A0ABD2M0B1"/>
<feature type="region of interest" description="Disordered" evidence="2">
    <location>
        <begin position="300"/>
        <end position="328"/>
    </location>
</feature>